<dbReference type="Pfam" id="PF21221">
    <property type="entry name" value="B_lactamase-like_C"/>
    <property type="match status" value="1"/>
</dbReference>
<dbReference type="InterPro" id="IPR048933">
    <property type="entry name" value="B_lactamase-like_C"/>
</dbReference>
<organism evidence="2 3">
    <name type="scientific">Aquabacterium soli</name>
    <dbReference type="NCBI Taxonomy" id="2493092"/>
    <lineage>
        <taxon>Bacteria</taxon>
        <taxon>Pseudomonadati</taxon>
        <taxon>Pseudomonadota</taxon>
        <taxon>Betaproteobacteria</taxon>
        <taxon>Burkholderiales</taxon>
        <taxon>Aquabacterium</taxon>
    </lineage>
</organism>
<dbReference type="SMART" id="SM00849">
    <property type="entry name" value="Lactamase_B"/>
    <property type="match status" value="1"/>
</dbReference>
<accession>A0A426VBD9</accession>
<reference evidence="2 3" key="1">
    <citation type="submission" date="2018-12" db="EMBL/GenBank/DDBJ databases">
        <title>The whole draft genome of Aquabacterium sp. SJQ9.</title>
        <authorList>
            <person name="Sun L."/>
            <person name="Gao X."/>
            <person name="Chen W."/>
            <person name="Huang K."/>
        </authorList>
    </citation>
    <scope>NUCLEOTIDE SEQUENCE [LARGE SCALE GENOMIC DNA]</scope>
    <source>
        <strain evidence="2 3">SJQ9</strain>
    </source>
</reference>
<dbReference type="GO" id="GO:0016787">
    <property type="term" value="F:hydrolase activity"/>
    <property type="evidence" value="ECO:0007669"/>
    <property type="project" value="UniProtKB-KW"/>
</dbReference>
<dbReference type="PANTHER" id="PTHR23131">
    <property type="entry name" value="ENDORIBONUCLEASE LACTB2"/>
    <property type="match status" value="1"/>
</dbReference>
<dbReference type="AlphaFoldDB" id="A0A426VBD9"/>
<dbReference type="OrthoDB" id="2971563at2"/>
<protein>
    <submittedName>
        <fullName evidence="2">MBL fold metallo-hydrolase</fullName>
    </submittedName>
</protein>
<sequence length="360" mass="40092">MTSPSVPQPPALQYPWDSLQPTVGEWITVRPGLHWVRMPLPFALNHINLWVLDDELDGQPCWTVVDAGVSIDAIHEAWRTLWAGPMASQPLGRMLVTHMHPDHIGNAHWLIEQFSAPGRPARLWMSATDYLAATIACKATTGYGGDRAADYFASHGLDDGEGLVMIRQRGGYFSSMVPKMPESYRRLREGMVVRIGGQDWRCISGFGHSPEHVALYSAAQGVLISGDMLLPKISTNVSVTDTEPEADSLGLFLDSLSRYEELPADTLVLPSHGHPFIGIHARVDALRAHHEERLEDIRQFCAQRPATAADLLPVLFKRTLDMHQTTFAMGESVAHLNYLWHRGELRRQADAQGVWRFSPG</sequence>
<feature type="domain" description="Metallo-beta-lactamase" evidence="1">
    <location>
        <begin position="46"/>
        <end position="272"/>
    </location>
</feature>
<keyword evidence="2" id="KW-0378">Hydrolase</keyword>
<dbReference type="Gene3D" id="3.60.15.10">
    <property type="entry name" value="Ribonuclease Z/Hydroxyacylglutathione hydrolase-like"/>
    <property type="match status" value="1"/>
</dbReference>
<dbReference type="Proteomes" id="UP000269265">
    <property type="component" value="Unassembled WGS sequence"/>
</dbReference>
<dbReference type="Pfam" id="PF00753">
    <property type="entry name" value="Lactamase_B"/>
    <property type="match status" value="1"/>
</dbReference>
<dbReference type="Gene3D" id="1.10.10.10">
    <property type="entry name" value="Winged helix-like DNA-binding domain superfamily/Winged helix DNA-binding domain"/>
    <property type="match status" value="1"/>
</dbReference>
<dbReference type="SUPFAM" id="SSF56281">
    <property type="entry name" value="Metallo-hydrolase/oxidoreductase"/>
    <property type="match status" value="1"/>
</dbReference>
<evidence type="ECO:0000313" key="2">
    <source>
        <dbReference type="EMBL" id="RRS04184.1"/>
    </source>
</evidence>
<dbReference type="InterPro" id="IPR036866">
    <property type="entry name" value="RibonucZ/Hydroxyglut_hydro"/>
</dbReference>
<dbReference type="EMBL" id="RSED01000008">
    <property type="protein sequence ID" value="RRS04184.1"/>
    <property type="molecule type" value="Genomic_DNA"/>
</dbReference>
<dbReference type="InterPro" id="IPR050662">
    <property type="entry name" value="Sec-metab_biosynth-thioest"/>
</dbReference>
<dbReference type="InterPro" id="IPR036388">
    <property type="entry name" value="WH-like_DNA-bd_sf"/>
</dbReference>
<comment type="caution">
    <text evidence="2">The sequence shown here is derived from an EMBL/GenBank/DDBJ whole genome shotgun (WGS) entry which is preliminary data.</text>
</comment>
<dbReference type="InterPro" id="IPR001279">
    <property type="entry name" value="Metallo-B-lactamas"/>
</dbReference>
<dbReference type="RefSeq" id="WP_125243588.1">
    <property type="nucleotide sequence ID" value="NZ_RSED01000008.1"/>
</dbReference>
<evidence type="ECO:0000313" key="3">
    <source>
        <dbReference type="Proteomes" id="UP000269265"/>
    </source>
</evidence>
<keyword evidence="3" id="KW-1185">Reference proteome</keyword>
<dbReference type="PANTHER" id="PTHR23131:SF4">
    <property type="entry name" value="METALLO-BETA-LACTAMASE SUPERFAMILY POTEIN"/>
    <property type="match status" value="1"/>
</dbReference>
<gene>
    <name evidence="2" type="ORF">EIP75_12505</name>
</gene>
<name>A0A426VBD9_9BURK</name>
<proteinExistence type="predicted"/>
<evidence type="ECO:0000259" key="1">
    <source>
        <dbReference type="SMART" id="SM00849"/>
    </source>
</evidence>